<reference evidence="2 3" key="1">
    <citation type="submission" date="2018-08" db="EMBL/GenBank/DDBJ databases">
        <title>Genomic Encyclopedia of Archaeal and Bacterial Type Strains, Phase II (KMG-II): from individual species to whole genera.</title>
        <authorList>
            <person name="Goeker M."/>
        </authorList>
    </citation>
    <scope>NUCLEOTIDE SEQUENCE [LARGE SCALE GENOMIC DNA]</scope>
    <source>
        <strain evidence="2 3">DSM 15986</strain>
    </source>
</reference>
<dbReference type="Proteomes" id="UP000256405">
    <property type="component" value="Unassembled WGS sequence"/>
</dbReference>
<protein>
    <submittedName>
        <fullName evidence="2">ATP synthase protein I</fullName>
    </submittedName>
</protein>
<keyword evidence="1" id="KW-0812">Transmembrane</keyword>
<keyword evidence="1" id="KW-1133">Transmembrane helix</keyword>
<gene>
    <name evidence="2" type="ORF">C8N25_13116</name>
</gene>
<dbReference type="SUPFAM" id="SSF103473">
    <property type="entry name" value="MFS general substrate transporter"/>
    <property type="match status" value="1"/>
</dbReference>
<dbReference type="Pfam" id="PF09527">
    <property type="entry name" value="ATPase_gene1"/>
    <property type="match status" value="1"/>
</dbReference>
<comment type="caution">
    <text evidence="2">The sequence shown here is derived from an EMBL/GenBank/DDBJ whole genome shotgun (WGS) entry which is preliminary data.</text>
</comment>
<dbReference type="InterPro" id="IPR011744">
    <property type="entry name" value="ATPase_gene1"/>
</dbReference>
<feature type="transmembrane region" description="Helical" evidence="1">
    <location>
        <begin position="49"/>
        <end position="74"/>
    </location>
</feature>
<dbReference type="AlphaFoldDB" id="A0A3E0DD60"/>
<dbReference type="EMBL" id="QUNF01000031">
    <property type="protein sequence ID" value="REG79468.1"/>
    <property type="molecule type" value="Genomic_DNA"/>
</dbReference>
<keyword evidence="3" id="KW-1185">Reference proteome</keyword>
<dbReference type="InterPro" id="IPR036259">
    <property type="entry name" value="MFS_trans_sf"/>
</dbReference>
<evidence type="ECO:0000313" key="3">
    <source>
        <dbReference type="Proteomes" id="UP000256405"/>
    </source>
</evidence>
<keyword evidence="1" id="KW-0472">Membrane</keyword>
<evidence type="ECO:0000313" key="2">
    <source>
        <dbReference type="EMBL" id="REG79468.1"/>
    </source>
</evidence>
<feature type="transmembrane region" description="Helical" evidence="1">
    <location>
        <begin position="86"/>
        <end position="108"/>
    </location>
</feature>
<evidence type="ECO:0000256" key="1">
    <source>
        <dbReference type="SAM" id="Phobius"/>
    </source>
</evidence>
<dbReference type="NCBIfam" id="TIGR02230">
    <property type="entry name" value="ATPase_gene1"/>
    <property type="match status" value="1"/>
</dbReference>
<name>A0A3E0DD60_9BACT</name>
<sequence length="124" mass="14016">MKEDLSTALTSFETINMEPSRNSDQENFFSEEVAKKEKRKLKALKEKNGVWFGLGMMGMVGWSVAVPALLGAALGIWLDKSYPQTFSWTLTFLMVGIIGGVIIAWSWVNKEDKEVHKNNEENDE</sequence>
<accession>A0A3E0DD60</accession>
<organism evidence="2 3">
    <name type="scientific">Algoriphagus antarcticus</name>
    <dbReference type="NCBI Taxonomy" id="238540"/>
    <lineage>
        <taxon>Bacteria</taxon>
        <taxon>Pseudomonadati</taxon>
        <taxon>Bacteroidota</taxon>
        <taxon>Cytophagia</taxon>
        <taxon>Cytophagales</taxon>
        <taxon>Cyclobacteriaceae</taxon>
        <taxon>Algoriphagus</taxon>
    </lineage>
</organism>
<dbReference type="InterPro" id="IPR032820">
    <property type="entry name" value="ATPase_put"/>
</dbReference>
<proteinExistence type="predicted"/>